<name>A0AAE0M4W3_9PEZI</name>
<accession>A0AAE0M4W3</accession>
<organism evidence="1 2">
    <name type="scientific">Apodospora peruviana</name>
    <dbReference type="NCBI Taxonomy" id="516989"/>
    <lineage>
        <taxon>Eukaryota</taxon>
        <taxon>Fungi</taxon>
        <taxon>Dikarya</taxon>
        <taxon>Ascomycota</taxon>
        <taxon>Pezizomycotina</taxon>
        <taxon>Sordariomycetes</taxon>
        <taxon>Sordariomycetidae</taxon>
        <taxon>Sordariales</taxon>
        <taxon>Lasiosphaeriaceae</taxon>
        <taxon>Apodospora</taxon>
    </lineage>
</organism>
<sequence length="121" mass="13182">MNCGYLSTHRAPPTLLALKQHAQSLCILIHALNPTLKSAEILTGEPTSSQGGDTQPEYLIAPSDDPLTIKYERNDAFDFLSDLSVPYTNSDPNHNKPLIGLMNVSPRPPRSVGRILSLSLC</sequence>
<dbReference type="Proteomes" id="UP001283341">
    <property type="component" value="Unassembled WGS sequence"/>
</dbReference>
<comment type="caution">
    <text evidence="1">The sequence shown here is derived from an EMBL/GenBank/DDBJ whole genome shotgun (WGS) entry which is preliminary data.</text>
</comment>
<keyword evidence="2" id="KW-1185">Reference proteome</keyword>
<reference evidence="1" key="1">
    <citation type="journal article" date="2023" name="Mol. Phylogenet. Evol.">
        <title>Genome-scale phylogeny and comparative genomics of the fungal order Sordariales.</title>
        <authorList>
            <person name="Hensen N."/>
            <person name="Bonometti L."/>
            <person name="Westerberg I."/>
            <person name="Brannstrom I.O."/>
            <person name="Guillou S."/>
            <person name="Cros-Aarteil S."/>
            <person name="Calhoun S."/>
            <person name="Haridas S."/>
            <person name="Kuo A."/>
            <person name="Mondo S."/>
            <person name="Pangilinan J."/>
            <person name="Riley R."/>
            <person name="LaButti K."/>
            <person name="Andreopoulos B."/>
            <person name="Lipzen A."/>
            <person name="Chen C."/>
            <person name="Yan M."/>
            <person name="Daum C."/>
            <person name="Ng V."/>
            <person name="Clum A."/>
            <person name="Steindorff A."/>
            <person name="Ohm R.A."/>
            <person name="Martin F."/>
            <person name="Silar P."/>
            <person name="Natvig D.O."/>
            <person name="Lalanne C."/>
            <person name="Gautier V."/>
            <person name="Ament-Velasquez S.L."/>
            <person name="Kruys A."/>
            <person name="Hutchinson M.I."/>
            <person name="Powell A.J."/>
            <person name="Barry K."/>
            <person name="Miller A.N."/>
            <person name="Grigoriev I.V."/>
            <person name="Debuchy R."/>
            <person name="Gladieux P."/>
            <person name="Hiltunen Thoren M."/>
            <person name="Johannesson H."/>
        </authorList>
    </citation>
    <scope>NUCLEOTIDE SEQUENCE</scope>
    <source>
        <strain evidence="1">CBS 118394</strain>
    </source>
</reference>
<dbReference type="AlphaFoldDB" id="A0AAE0M4W3"/>
<evidence type="ECO:0000313" key="2">
    <source>
        <dbReference type="Proteomes" id="UP001283341"/>
    </source>
</evidence>
<proteinExistence type="predicted"/>
<reference evidence="1" key="2">
    <citation type="submission" date="2023-06" db="EMBL/GenBank/DDBJ databases">
        <authorList>
            <consortium name="Lawrence Berkeley National Laboratory"/>
            <person name="Haridas S."/>
            <person name="Hensen N."/>
            <person name="Bonometti L."/>
            <person name="Westerberg I."/>
            <person name="Brannstrom I.O."/>
            <person name="Guillou S."/>
            <person name="Cros-Aarteil S."/>
            <person name="Calhoun S."/>
            <person name="Kuo A."/>
            <person name="Mondo S."/>
            <person name="Pangilinan J."/>
            <person name="Riley R."/>
            <person name="Labutti K."/>
            <person name="Andreopoulos B."/>
            <person name="Lipzen A."/>
            <person name="Chen C."/>
            <person name="Yanf M."/>
            <person name="Daum C."/>
            <person name="Ng V."/>
            <person name="Clum A."/>
            <person name="Steindorff A."/>
            <person name="Ohm R."/>
            <person name="Martin F."/>
            <person name="Silar P."/>
            <person name="Natvig D."/>
            <person name="Lalanne C."/>
            <person name="Gautier V."/>
            <person name="Ament-Velasquez S.L."/>
            <person name="Kruys A."/>
            <person name="Hutchinson M.I."/>
            <person name="Powell A.J."/>
            <person name="Barry K."/>
            <person name="Miller A.N."/>
            <person name="Grigoriev I.V."/>
            <person name="Debuchy R."/>
            <person name="Gladieux P."/>
            <person name="Thoren M.H."/>
            <person name="Johannesson H."/>
        </authorList>
    </citation>
    <scope>NUCLEOTIDE SEQUENCE</scope>
    <source>
        <strain evidence="1">CBS 118394</strain>
    </source>
</reference>
<dbReference type="EMBL" id="JAUEDM010000004">
    <property type="protein sequence ID" value="KAK3319367.1"/>
    <property type="molecule type" value="Genomic_DNA"/>
</dbReference>
<gene>
    <name evidence="1" type="ORF">B0H66DRAFT_559333</name>
</gene>
<protein>
    <submittedName>
        <fullName evidence="1">Uncharacterized protein</fullName>
    </submittedName>
</protein>
<evidence type="ECO:0000313" key="1">
    <source>
        <dbReference type="EMBL" id="KAK3319367.1"/>
    </source>
</evidence>